<keyword evidence="8" id="KW-1185">Reference proteome</keyword>
<organism evidence="7 8">
    <name type="scientific">Cutibacterium avidum ATCC 25577</name>
    <dbReference type="NCBI Taxonomy" id="997355"/>
    <lineage>
        <taxon>Bacteria</taxon>
        <taxon>Bacillati</taxon>
        <taxon>Actinomycetota</taxon>
        <taxon>Actinomycetes</taxon>
        <taxon>Propionibacteriales</taxon>
        <taxon>Propionibacteriaceae</taxon>
        <taxon>Cutibacterium</taxon>
    </lineage>
</organism>
<gene>
    <name evidence="7" type="ORF">HMPREF9153_0957</name>
</gene>
<dbReference type="GO" id="GO:0022857">
    <property type="term" value="F:transmembrane transporter activity"/>
    <property type="evidence" value="ECO:0007669"/>
    <property type="project" value="InterPro"/>
</dbReference>
<dbReference type="EMBL" id="AGBA01000010">
    <property type="protein sequence ID" value="EGY78123.1"/>
    <property type="molecule type" value="Genomic_DNA"/>
</dbReference>
<accession>G4CWQ0</accession>
<dbReference type="GO" id="GO:0005886">
    <property type="term" value="C:plasma membrane"/>
    <property type="evidence" value="ECO:0007669"/>
    <property type="project" value="UniProtKB-SubCell"/>
</dbReference>
<keyword evidence="4 5" id="KW-0472">Membrane</keyword>
<comment type="caution">
    <text evidence="7">The sequence shown here is derived from an EMBL/GenBank/DDBJ whole genome shotgun (WGS) entry which is preliminary data.</text>
</comment>
<dbReference type="PATRIC" id="fig|997355.3.peg.937"/>
<feature type="transmembrane region" description="Helical" evidence="5">
    <location>
        <begin position="236"/>
        <end position="254"/>
    </location>
</feature>
<evidence type="ECO:0000313" key="7">
    <source>
        <dbReference type="EMBL" id="EGY78123.1"/>
    </source>
</evidence>
<dbReference type="PANTHER" id="PTHR23501:SF154">
    <property type="entry name" value="MULTIDRUG-EFFLUX TRANSPORTER RV1634-RELATED"/>
    <property type="match status" value="1"/>
</dbReference>
<proteinExistence type="predicted"/>
<keyword evidence="2 5" id="KW-0812">Transmembrane</keyword>
<feature type="transmembrane region" description="Helical" evidence="5">
    <location>
        <begin position="123"/>
        <end position="143"/>
    </location>
</feature>
<dbReference type="Gene3D" id="1.20.1250.20">
    <property type="entry name" value="MFS general substrate transporter like domains"/>
    <property type="match status" value="2"/>
</dbReference>
<feature type="transmembrane region" description="Helical" evidence="5">
    <location>
        <begin position="150"/>
        <end position="171"/>
    </location>
</feature>
<evidence type="ECO:0000313" key="8">
    <source>
        <dbReference type="Proteomes" id="UP000005332"/>
    </source>
</evidence>
<feature type="transmembrane region" description="Helical" evidence="5">
    <location>
        <begin position="361"/>
        <end position="380"/>
    </location>
</feature>
<protein>
    <submittedName>
        <fullName evidence="7">Multidrug resistance efflux protein</fullName>
    </submittedName>
</protein>
<name>G4CWQ0_9ACTN</name>
<feature type="transmembrane region" description="Helical" evidence="5">
    <location>
        <begin position="438"/>
        <end position="457"/>
    </location>
</feature>
<feature type="transmembrane region" description="Helical" evidence="5">
    <location>
        <begin position="177"/>
        <end position="199"/>
    </location>
</feature>
<evidence type="ECO:0000256" key="1">
    <source>
        <dbReference type="ARBA" id="ARBA00004651"/>
    </source>
</evidence>
<dbReference type="PANTHER" id="PTHR23501">
    <property type="entry name" value="MAJOR FACILITATOR SUPERFAMILY"/>
    <property type="match status" value="1"/>
</dbReference>
<dbReference type="RefSeq" id="WP_004809866.1">
    <property type="nucleotide sequence ID" value="NZ_JH165054.1"/>
</dbReference>
<feature type="transmembrane region" description="Helical" evidence="5">
    <location>
        <begin position="401"/>
        <end position="426"/>
    </location>
</feature>
<feature type="transmembrane region" description="Helical" evidence="5">
    <location>
        <begin position="63"/>
        <end position="84"/>
    </location>
</feature>
<feature type="transmembrane region" description="Helical" evidence="5">
    <location>
        <begin position="333"/>
        <end position="355"/>
    </location>
</feature>
<comment type="subcellular location">
    <subcellularLocation>
        <location evidence="1">Cell membrane</location>
        <topology evidence="1">Multi-pass membrane protein</topology>
    </subcellularLocation>
</comment>
<feature type="transmembrane region" description="Helical" evidence="5">
    <location>
        <begin position="91"/>
        <end position="117"/>
    </location>
</feature>
<dbReference type="SUPFAM" id="SSF103473">
    <property type="entry name" value="MFS general substrate transporter"/>
    <property type="match status" value="1"/>
</dbReference>
<evidence type="ECO:0000259" key="6">
    <source>
        <dbReference type="PROSITE" id="PS50850"/>
    </source>
</evidence>
<reference evidence="7 8" key="1">
    <citation type="submission" date="2011-06" db="EMBL/GenBank/DDBJ databases">
        <authorList>
            <person name="Muzny D."/>
            <person name="Qin X."/>
            <person name="Deng J."/>
            <person name="Jiang H."/>
            <person name="Liu Y."/>
            <person name="Qu J."/>
            <person name="Song X.-Z."/>
            <person name="Zhang L."/>
            <person name="Thornton R."/>
            <person name="Coyle M."/>
            <person name="Francisco L."/>
            <person name="Jackson L."/>
            <person name="Javaid M."/>
            <person name="Korchina V."/>
            <person name="Kovar C."/>
            <person name="Mata R."/>
            <person name="Mathew T."/>
            <person name="Ngo R."/>
            <person name="Nguyen L."/>
            <person name="Nguyen N."/>
            <person name="Okwuonu G."/>
            <person name="Ongeri F."/>
            <person name="Pham C."/>
            <person name="Simmons D."/>
            <person name="Wilczek-Boney K."/>
            <person name="Hale W."/>
            <person name="Jakkamsetti A."/>
            <person name="Pham P."/>
            <person name="Ruth R."/>
            <person name="San Lucas F."/>
            <person name="Warren J."/>
            <person name="Zhang J."/>
            <person name="Zhao Z."/>
            <person name="Zhou C."/>
            <person name="Zhu D."/>
            <person name="Lee S."/>
            <person name="Bess C."/>
            <person name="Blankenburg K."/>
            <person name="Forbes L."/>
            <person name="Fu Q."/>
            <person name="Gubbala S."/>
            <person name="Hirani K."/>
            <person name="Jayaseelan J.C."/>
            <person name="Lara F."/>
            <person name="Munidasa M."/>
            <person name="Palculict T."/>
            <person name="Patil S."/>
            <person name="Pu L.-L."/>
            <person name="Saada N."/>
            <person name="Tang L."/>
            <person name="Weissenberger G."/>
            <person name="Zhu Y."/>
            <person name="Hemphill L."/>
            <person name="Shang Y."/>
            <person name="Youmans B."/>
            <person name="Ayvaz T."/>
            <person name="Ross M."/>
            <person name="Santibanez J."/>
            <person name="Aqrawi P."/>
            <person name="Gross S."/>
            <person name="Joshi V."/>
            <person name="Fowler G."/>
            <person name="Nazareth L."/>
            <person name="Reid J."/>
            <person name="Worley K."/>
            <person name="Petrosino J."/>
            <person name="Highlander S."/>
            <person name="Gibbs R."/>
        </authorList>
    </citation>
    <scope>NUCLEOTIDE SEQUENCE [LARGE SCALE GENOMIC DNA]</scope>
    <source>
        <strain evidence="7 8">ATCC 25577</strain>
    </source>
</reference>
<dbReference type="Proteomes" id="UP000005332">
    <property type="component" value="Unassembled WGS sequence"/>
</dbReference>
<dbReference type="InterPro" id="IPR011701">
    <property type="entry name" value="MFS"/>
</dbReference>
<dbReference type="HOGENOM" id="CLU_052760_0_0_11"/>
<dbReference type="AlphaFoldDB" id="G4CWQ0"/>
<dbReference type="PROSITE" id="PS50850">
    <property type="entry name" value="MFS"/>
    <property type="match status" value="1"/>
</dbReference>
<feature type="transmembrane region" description="Helical" evidence="5">
    <location>
        <begin position="211"/>
        <end position="230"/>
    </location>
</feature>
<evidence type="ECO:0000256" key="3">
    <source>
        <dbReference type="ARBA" id="ARBA00022989"/>
    </source>
</evidence>
<dbReference type="InterPro" id="IPR036259">
    <property type="entry name" value="MFS_trans_sf"/>
</dbReference>
<keyword evidence="3 5" id="KW-1133">Transmembrane helix</keyword>
<sequence>MPDVPESEASAADRVADTIGPAQIALAGGLLVVELLTGIQTYLSQTVMPLMAAELKAHSFYGVVTATGAVANFAGLPLGVGLTARFRIPRLLMSFTALICAGAILCAVAPSIVWFLIGTAIRGFAAGCIATVSMGAVVTGLAGRVRQITLAAMSAMWVISALFGPGYAAWISHALSWRWAMVLYLPLLLAARAIVARHLPDREPSQDSQISWADAVLLALAMGCIAAPVNSPWLRMVLLGTGIALLAVAARRVLPNGTFRLRSRRRTVIAFMFGLCGLYFAVDSVVAIIAHDAFGASAGAIGVVIMSGGLGWALTGLFCGWRPAGSTAAYRRRAGLGVAILALGVVVMSCASSRWFGTTPITILAVGWALAGIGMGLCYVDTLNMLFTPPGDPDGLSDMDVSNAAVMAESISGIATTTAATTFLATSLGGGLDIGSRSVVLLVIIAVAVLALAFPLLKIRSDQVVGQ</sequence>
<evidence type="ECO:0000256" key="4">
    <source>
        <dbReference type="ARBA" id="ARBA00023136"/>
    </source>
</evidence>
<feature type="transmembrane region" description="Helical" evidence="5">
    <location>
        <begin position="266"/>
        <end position="290"/>
    </location>
</feature>
<dbReference type="InterPro" id="IPR020846">
    <property type="entry name" value="MFS_dom"/>
</dbReference>
<evidence type="ECO:0000256" key="2">
    <source>
        <dbReference type="ARBA" id="ARBA00022692"/>
    </source>
</evidence>
<feature type="domain" description="Major facilitator superfamily (MFS) profile" evidence="6">
    <location>
        <begin position="26"/>
        <end position="463"/>
    </location>
</feature>
<feature type="transmembrane region" description="Helical" evidence="5">
    <location>
        <begin position="296"/>
        <end position="321"/>
    </location>
</feature>
<evidence type="ECO:0000256" key="5">
    <source>
        <dbReference type="SAM" id="Phobius"/>
    </source>
</evidence>
<dbReference type="Pfam" id="PF07690">
    <property type="entry name" value="MFS_1"/>
    <property type="match status" value="1"/>
</dbReference>